<reference evidence="1 2" key="1">
    <citation type="submission" date="2020-06" db="EMBL/GenBank/DDBJ databases">
        <authorList>
            <person name="Li R."/>
            <person name="Bekaert M."/>
        </authorList>
    </citation>
    <scope>NUCLEOTIDE SEQUENCE [LARGE SCALE GENOMIC DNA]</scope>
    <source>
        <strain evidence="2">wild</strain>
    </source>
</reference>
<dbReference type="AlphaFoldDB" id="A0A6J8F118"/>
<dbReference type="OrthoDB" id="6143645at2759"/>
<accession>A0A6J8F118</accession>
<proteinExistence type="predicted"/>
<sequence>MGLSLRKRDSVKRLPFKCPGILDLSSAAAERQIINPGPGKVINANNRGLRCKIVPLGRRSRYLSRQIAFLPTETKQVVCYGYDLVIVSPDCEDVSCTENDCVVICKHGRSIWCYKKSLAICTVECENVFLENNKIQVSVEESFDFHSFISNNFGLR</sequence>
<keyword evidence="2" id="KW-1185">Reference proteome</keyword>
<evidence type="ECO:0000313" key="1">
    <source>
        <dbReference type="EMBL" id="CAC5425743.1"/>
    </source>
</evidence>
<evidence type="ECO:0000313" key="2">
    <source>
        <dbReference type="Proteomes" id="UP000507470"/>
    </source>
</evidence>
<protein>
    <submittedName>
        <fullName evidence="1">Uncharacterized protein</fullName>
    </submittedName>
</protein>
<dbReference type="Proteomes" id="UP000507470">
    <property type="component" value="Unassembled WGS sequence"/>
</dbReference>
<gene>
    <name evidence="1" type="ORF">MCOR_57533</name>
</gene>
<organism evidence="1 2">
    <name type="scientific">Mytilus coruscus</name>
    <name type="common">Sea mussel</name>
    <dbReference type="NCBI Taxonomy" id="42192"/>
    <lineage>
        <taxon>Eukaryota</taxon>
        <taxon>Metazoa</taxon>
        <taxon>Spiralia</taxon>
        <taxon>Lophotrochozoa</taxon>
        <taxon>Mollusca</taxon>
        <taxon>Bivalvia</taxon>
        <taxon>Autobranchia</taxon>
        <taxon>Pteriomorphia</taxon>
        <taxon>Mytilida</taxon>
        <taxon>Mytiloidea</taxon>
        <taxon>Mytilidae</taxon>
        <taxon>Mytilinae</taxon>
        <taxon>Mytilus</taxon>
    </lineage>
</organism>
<dbReference type="EMBL" id="CACVKT020010288">
    <property type="protein sequence ID" value="CAC5425743.1"/>
    <property type="molecule type" value="Genomic_DNA"/>
</dbReference>
<name>A0A6J8F118_MYTCO</name>